<feature type="chain" id="PRO_5040874651" description="Kievitone hydratase" evidence="1">
    <location>
        <begin position="21"/>
        <end position="350"/>
    </location>
</feature>
<reference evidence="2" key="2">
    <citation type="journal article" date="2023" name="IMA Fungus">
        <title>Comparative genomic study of the Penicillium genus elucidates a diverse pangenome and 15 lateral gene transfer events.</title>
        <authorList>
            <person name="Petersen C."/>
            <person name="Sorensen T."/>
            <person name="Nielsen M.R."/>
            <person name="Sondergaard T.E."/>
            <person name="Sorensen J.L."/>
            <person name="Fitzpatrick D.A."/>
            <person name="Frisvad J.C."/>
            <person name="Nielsen K.L."/>
        </authorList>
    </citation>
    <scope>NUCLEOTIDE SEQUENCE</scope>
    <source>
        <strain evidence="2">IBT 29864</strain>
    </source>
</reference>
<evidence type="ECO:0008006" key="4">
    <source>
        <dbReference type="Google" id="ProtNLM"/>
    </source>
</evidence>
<dbReference type="PANTHER" id="PTHR40617">
    <property type="entry name" value="TERPENE CYCLASE ASQC"/>
    <property type="match status" value="1"/>
</dbReference>
<keyword evidence="1" id="KW-0732">Signal</keyword>
<dbReference type="InterPro" id="IPR023374">
    <property type="entry name" value="AttH-like_dom_sf"/>
</dbReference>
<dbReference type="PANTHER" id="PTHR40617:SF1">
    <property type="entry name" value="ATTH DOMAIN-CONTAINING PROTEIN-RELATED"/>
    <property type="match status" value="1"/>
</dbReference>
<dbReference type="RefSeq" id="XP_056561191.1">
    <property type="nucleotide sequence ID" value="XM_056694462.1"/>
</dbReference>
<dbReference type="Pfam" id="PF17186">
    <property type="entry name" value="Lipocalin_9"/>
    <property type="match status" value="1"/>
</dbReference>
<feature type="signal peptide" evidence="1">
    <location>
        <begin position="1"/>
        <end position="20"/>
    </location>
</feature>
<dbReference type="Gene3D" id="2.40.370.10">
    <property type="entry name" value="AttH-like domain"/>
    <property type="match status" value="1"/>
</dbReference>
<keyword evidence="3" id="KW-1185">Reference proteome</keyword>
<dbReference type="GeneID" id="81433639"/>
<evidence type="ECO:0000256" key="1">
    <source>
        <dbReference type="SAM" id="SignalP"/>
    </source>
</evidence>
<proteinExistence type="predicted"/>
<protein>
    <recommendedName>
        <fullName evidence="4">Kievitone hydratase</fullName>
    </recommendedName>
</protein>
<comment type="caution">
    <text evidence="2">The sequence shown here is derived from an EMBL/GenBank/DDBJ whole genome shotgun (WGS) entry which is preliminary data.</text>
</comment>
<dbReference type="SUPFAM" id="SSF159245">
    <property type="entry name" value="AttH-like"/>
    <property type="match status" value="1"/>
</dbReference>
<evidence type="ECO:0000313" key="2">
    <source>
        <dbReference type="EMBL" id="KAJ5390463.1"/>
    </source>
</evidence>
<dbReference type="OrthoDB" id="5295747at2759"/>
<sequence length="350" mass="37822">MWGIFSYAFVVGGCALQALASYDFVPDVTGMQLGKFVDPLPVQYDLAGSQAFKSNISSSYWASSYIYGSDNHQYLAVSHFLSLESGVSVRRSSILDVTNSCFYNQSTTIAGLPSSVSGNTTGVKIKFDDYGFISTTDDPLGSINIYSTDPASIFNITFSLTSPVILNGGQGSFLWETVIANEWSMPKGTTTGSLTSGGKSIAIDPKRSFTWYDRQFQSSGASQWTWFALHTTNSLTKARKSYSIWFSPDGQGGTKGFATVRAQDGVQVVVAANLTTRGSSWLSPHSGNEYATAWTLKLADGSFFNITSIRKDQEMIDSQALTSTYEGFVNVEGEGVSGYGVVEIQPPVSF</sequence>
<gene>
    <name evidence="2" type="ORF">N7496_001531</name>
</gene>
<dbReference type="AlphaFoldDB" id="A0A9W9VWA0"/>
<dbReference type="InterPro" id="IPR053112">
    <property type="entry name" value="Fungal_Dehydratase/Hydratase"/>
</dbReference>
<evidence type="ECO:0000313" key="3">
    <source>
        <dbReference type="Proteomes" id="UP001147782"/>
    </source>
</evidence>
<dbReference type="EMBL" id="JAPZBS010000001">
    <property type="protein sequence ID" value="KAJ5390463.1"/>
    <property type="molecule type" value="Genomic_DNA"/>
</dbReference>
<dbReference type="Proteomes" id="UP001147782">
    <property type="component" value="Unassembled WGS sequence"/>
</dbReference>
<accession>A0A9W9VWA0</accession>
<name>A0A9W9VWA0_9EURO</name>
<reference evidence="2" key="1">
    <citation type="submission" date="2022-11" db="EMBL/GenBank/DDBJ databases">
        <authorList>
            <person name="Petersen C."/>
        </authorList>
    </citation>
    <scope>NUCLEOTIDE SEQUENCE</scope>
    <source>
        <strain evidence="2">IBT 29864</strain>
    </source>
</reference>
<organism evidence="2 3">
    <name type="scientific">Penicillium cataractarum</name>
    <dbReference type="NCBI Taxonomy" id="2100454"/>
    <lineage>
        <taxon>Eukaryota</taxon>
        <taxon>Fungi</taxon>
        <taxon>Dikarya</taxon>
        <taxon>Ascomycota</taxon>
        <taxon>Pezizomycotina</taxon>
        <taxon>Eurotiomycetes</taxon>
        <taxon>Eurotiomycetidae</taxon>
        <taxon>Eurotiales</taxon>
        <taxon>Aspergillaceae</taxon>
        <taxon>Penicillium</taxon>
    </lineage>
</organism>